<organism evidence="2 3">
    <name type="scientific">Peronospora effusa</name>
    <dbReference type="NCBI Taxonomy" id="542832"/>
    <lineage>
        <taxon>Eukaryota</taxon>
        <taxon>Sar</taxon>
        <taxon>Stramenopiles</taxon>
        <taxon>Oomycota</taxon>
        <taxon>Peronosporomycetes</taxon>
        <taxon>Peronosporales</taxon>
        <taxon>Peronosporaceae</taxon>
        <taxon>Peronospora</taxon>
    </lineage>
</organism>
<evidence type="ECO:0000313" key="2">
    <source>
        <dbReference type="EMBL" id="RQM13769.1"/>
    </source>
</evidence>
<protein>
    <submittedName>
        <fullName evidence="2">Uncharacterized protein</fullName>
    </submittedName>
</protein>
<reference evidence="2 3" key="1">
    <citation type="submission" date="2018-06" db="EMBL/GenBank/DDBJ databases">
        <title>Comparative genomics of downy mildews reveals potential adaptations to biotrophy.</title>
        <authorList>
            <person name="Fletcher K."/>
            <person name="Klosterman S.J."/>
            <person name="Derevnina L."/>
            <person name="Martin F."/>
            <person name="Koike S."/>
            <person name="Reyes Chin-Wo S."/>
            <person name="Mou B."/>
            <person name="Michelmore R."/>
        </authorList>
    </citation>
    <scope>NUCLEOTIDE SEQUENCE [LARGE SCALE GENOMIC DNA]</scope>
    <source>
        <strain evidence="2 3">R13</strain>
    </source>
</reference>
<dbReference type="Proteomes" id="UP000286097">
    <property type="component" value="Unassembled WGS sequence"/>
</dbReference>
<dbReference type="VEuPathDB" id="FungiDB:DD237_006065"/>
<feature type="region of interest" description="Disordered" evidence="1">
    <location>
        <begin position="1"/>
        <end position="76"/>
    </location>
</feature>
<accession>A0A3R7WP74</accession>
<name>A0A3R7WP74_9STRA</name>
<comment type="caution">
    <text evidence="2">The sequence shown here is derived from an EMBL/GenBank/DDBJ whole genome shotgun (WGS) entry which is preliminary data.</text>
</comment>
<sequence length="76" mass="8216">MKTNEQRWERAMPPPSNELGGGGTNVLLVGGNERSDSIRVFTRPQENGNGDDKRLEVDRISGANSDSTNAASSITR</sequence>
<feature type="compositionally biased region" description="Polar residues" evidence="1">
    <location>
        <begin position="62"/>
        <end position="76"/>
    </location>
</feature>
<dbReference type="EMBL" id="QKXF01000235">
    <property type="protein sequence ID" value="RQM13769.1"/>
    <property type="molecule type" value="Genomic_DNA"/>
</dbReference>
<feature type="compositionally biased region" description="Basic and acidic residues" evidence="1">
    <location>
        <begin position="50"/>
        <end position="59"/>
    </location>
</feature>
<feature type="compositionally biased region" description="Basic and acidic residues" evidence="1">
    <location>
        <begin position="1"/>
        <end position="10"/>
    </location>
</feature>
<evidence type="ECO:0000313" key="3">
    <source>
        <dbReference type="Proteomes" id="UP000286097"/>
    </source>
</evidence>
<evidence type="ECO:0000256" key="1">
    <source>
        <dbReference type="SAM" id="MobiDB-lite"/>
    </source>
</evidence>
<gene>
    <name evidence="2" type="ORF">DD237_006065</name>
</gene>
<dbReference type="AlphaFoldDB" id="A0A3R7WP74"/>
<proteinExistence type="predicted"/>